<name>A0AAW6CU20_FLAPL</name>
<organism evidence="7 8">
    <name type="scientific">Flavonifractor plautii</name>
    <name type="common">Fusobacterium plautii</name>
    <dbReference type="NCBI Taxonomy" id="292800"/>
    <lineage>
        <taxon>Bacteria</taxon>
        <taxon>Bacillati</taxon>
        <taxon>Bacillota</taxon>
        <taxon>Clostridia</taxon>
        <taxon>Eubacteriales</taxon>
        <taxon>Oscillospiraceae</taxon>
        <taxon>Flavonifractor</taxon>
    </lineage>
</organism>
<keyword evidence="2 5" id="KW-0812">Transmembrane</keyword>
<keyword evidence="3 5" id="KW-1133">Transmembrane helix</keyword>
<evidence type="ECO:0000256" key="2">
    <source>
        <dbReference type="ARBA" id="ARBA00022692"/>
    </source>
</evidence>
<reference evidence="7" key="1">
    <citation type="submission" date="2023-01" db="EMBL/GenBank/DDBJ databases">
        <title>Human gut microbiome strain richness.</title>
        <authorList>
            <person name="Chen-Liaw A."/>
        </authorList>
    </citation>
    <scope>NUCLEOTIDE SEQUENCE</scope>
    <source>
        <strain evidence="7">1001287st1_F4_1001285I_161205</strain>
    </source>
</reference>
<feature type="transmembrane region" description="Helical" evidence="5">
    <location>
        <begin position="81"/>
        <end position="98"/>
    </location>
</feature>
<dbReference type="AlphaFoldDB" id="A0AAW6CU20"/>
<evidence type="ECO:0000259" key="6">
    <source>
        <dbReference type="Pfam" id="PF12832"/>
    </source>
</evidence>
<proteinExistence type="predicted"/>
<evidence type="ECO:0000256" key="5">
    <source>
        <dbReference type="SAM" id="Phobius"/>
    </source>
</evidence>
<dbReference type="InterPro" id="IPR024989">
    <property type="entry name" value="MFS_assoc_dom"/>
</dbReference>
<comment type="caution">
    <text evidence="7">The sequence shown here is derived from an EMBL/GenBank/DDBJ whole genome shotgun (WGS) entry which is preliminary data.</text>
</comment>
<accession>A0AAW6CU20</accession>
<evidence type="ECO:0000313" key="7">
    <source>
        <dbReference type="EMBL" id="MDB7936434.1"/>
    </source>
</evidence>
<dbReference type="EMBL" id="JAQLWV010000132">
    <property type="protein sequence ID" value="MDB7936434.1"/>
    <property type="molecule type" value="Genomic_DNA"/>
</dbReference>
<dbReference type="Proteomes" id="UP001211173">
    <property type="component" value="Unassembled WGS sequence"/>
</dbReference>
<dbReference type="SUPFAM" id="SSF103473">
    <property type="entry name" value="MFS general substrate transporter"/>
    <property type="match status" value="1"/>
</dbReference>
<feature type="transmembrane region" description="Helical" evidence="5">
    <location>
        <begin position="51"/>
        <end position="69"/>
    </location>
</feature>
<feature type="transmembrane region" description="Helical" evidence="5">
    <location>
        <begin position="21"/>
        <end position="39"/>
    </location>
</feature>
<dbReference type="InterPro" id="IPR036259">
    <property type="entry name" value="MFS_trans_sf"/>
</dbReference>
<keyword evidence="4 5" id="KW-0472">Membrane</keyword>
<feature type="domain" description="Major facilitator superfamily associated" evidence="6">
    <location>
        <begin position="23"/>
        <end position="149"/>
    </location>
</feature>
<evidence type="ECO:0000256" key="1">
    <source>
        <dbReference type="ARBA" id="ARBA00004141"/>
    </source>
</evidence>
<protein>
    <recommendedName>
        <fullName evidence="6">Major facilitator superfamily associated domain-containing protein</fullName>
    </recommendedName>
</protein>
<comment type="subcellular location">
    <subcellularLocation>
        <location evidence="1">Membrane</location>
        <topology evidence="1">Multi-pass membrane protein</topology>
    </subcellularLocation>
</comment>
<gene>
    <name evidence="7" type="ORF">PNE06_25500</name>
</gene>
<dbReference type="Pfam" id="PF12832">
    <property type="entry name" value="MFS_1_like"/>
    <property type="match status" value="1"/>
</dbReference>
<evidence type="ECO:0000256" key="3">
    <source>
        <dbReference type="ARBA" id="ARBA00022989"/>
    </source>
</evidence>
<evidence type="ECO:0000256" key="4">
    <source>
        <dbReference type="ARBA" id="ARBA00023136"/>
    </source>
</evidence>
<evidence type="ECO:0000313" key="8">
    <source>
        <dbReference type="Proteomes" id="UP001211173"/>
    </source>
</evidence>
<dbReference type="Gene3D" id="1.20.1250.20">
    <property type="entry name" value="MFS general substrate transporter like domains"/>
    <property type="match status" value="1"/>
</dbReference>
<sequence length="151" mass="16520">MTIQRHPSLRRLDWHYMAMQIGFWAMFASIVGYQTALLLDRGFSNGEAGLMTSVRCLAGIVCQPLLGGFADRHPEFPLKRIVSLSMLLSLGVSVWYWLAPGMGLGETALVWAVIGGLEVSSYPLMDAMAIQFINDGVPIRYSLGRGLGSLA</sequence>
<dbReference type="RefSeq" id="WP_238069708.1">
    <property type="nucleotide sequence ID" value="NZ_JAKNGR010000214.1"/>
</dbReference>